<accession>A0A649VAJ7</accession>
<dbReference type="RefSeq" id="YP_010061466.1">
    <property type="nucleotide sequence ID" value="NC_054783.1"/>
</dbReference>
<evidence type="ECO:0000313" key="2">
    <source>
        <dbReference type="Proteomes" id="UP000423725"/>
    </source>
</evidence>
<reference evidence="1 2" key="1">
    <citation type="submission" date="2019-10" db="EMBL/GenBank/DDBJ databases">
        <authorList>
            <person name="Curtis N."/>
            <person name="Kistler A.L."/>
            <person name="Garlena R.A."/>
            <person name="Russell D.A."/>
            <person name="Pope W.H."/>
            <person name="Jacobs-Sera D."/>
            <person name="Hatfull G.F."/>
        </authorList>
    </citation>
    <scope>NUCLEOTIDE SEQUENCE [LARGE SCALE GENOMIC DNA]</scope>
</reference>
<dbReference type="KEGG" id="vg:64871084"/>
<dbReference type="Proteomes" id="UP000423725">
    <property type="component" value="Segment"/>
</dbReference>
<keyword evidence="2" id="KW-1185">Reference proteome</keyword>
<dbReference type="GeneID" id="64871084"/>
<evidence type="ECO:0000313" key="1">
    <source>
        <dbReference type="EMBL" id="QGJ88793.1"/>
    </source>
</evidence>
<protein>
    <submittedName>
        <fullName evidence="1">Uncharacterized protein</fullName>
    </submittedName>
</protein>
<name>A0A649VAJ7_9CAUD</name>
<organism evidence="1 2">
    <name type="scientific">Mycobacterium phage Yecey3</name>
    <dbReference type="NCBI Taxonomy" id="2656617"/>
    <lineage>
        <taxon>Viruses</taxon>
        <taxon>Duplodnaviria</taxon>
        <taxon>Heunggongvirae</taxon>
        <taxon>Uroviricota</taxon>
        <taxon>Caudoviricetes</taxon>
        <taxon>Yeceytrevirus</taxon>
        <taxon>Yeceytrevirus yecey3</taxon>
    </lineage>
</organism>
<proteinExistence type="predicted"/>
<gene>
    <name evidence="1" type="primary">41</name>
    <name evidence="1" type="ORF">SEA_YECEY3_41</name>
</gene>
<sequence length="67" mass="7825">MNEFVQFIPVATYGDEFSLVTGPHGPRTYATLPMALLWRKRHGRETAWRILKLTLRANEEPRVEWVA</sequence>
<dbReference type="EMBL" id="MN585979">
    <property type="protein sequence ID" value="QGJ88793.1"/>
    <property type="molecule type" value="Genomic_DNA"/>
</dbReference>